<dbReference type="InterPro" id="IPR029303">
    <property type="entry name" value="CapF_C"/>
</dbReference>
<sequence length="153" mass="17843">MIEGVKVKRLKILEDERGALFEILRSDDEIFEKFGQVYISKCKPGWVKGWHYHKIQTDNFCLIKGKGRVVLYDGRKDSPTFGQVEEHDIGEDNLVVLSIPPLVVHGIENLGDEDCWLLNVPTHLYNYQKPDEYRLLLDDPSVPYEKWKGRKGW</sequence>
<dbReference type="Pfam" id="PF14667">
    <property type="entry name" value="Polysacc_synt_C"/>
    <property type="match status" value="1"/>
</dbReference>
<dbReference type="GO" id="GO:0000271">
    <property type="term" value="P:polysaccharide biosynthetic process"/>
    <property type="evidence" value="ECO:0007669"/>
    <property type="project" value="TreeGrafter"/>
</dbReference>
<dbReference type="GO" id="GO:0005829">
    <property type="term" value="C:cytosol"/>
    <property type="evidence" value="ECO:0007669"/>
    <property type="project" value="TreeGrafter"/>
</dbReference>
<proteinExistence type="predicted"/>
<dbReference type="InterPro" id="IPR014710">
    <property type="entry name" value="RmlC-like_jellyroll"/>
</dbReference>
<dbReference type="AlphaFoldDB" id="X1IPS1"/>
<dbReference type="PANTHER" id="PTHR21047:SF2">
    <property type="entry name" value="THYMIDINE DIPHOSPHO-4-KETO-RHAMNOSE 3,5-EPIMERASE"/>
    <property type="match status" value="1"/>
</dbReference>
<protein>
    <recommendedName>
        <fullName evidence="1">Capsular polysaccharide assembling protein CapF C-terminal domain-containing protein</fullName>
    </recommendedName>
</protein>
<dbReference type="PANTHER" id="PTHR21047">
    <property type="entry name" value="DTDP-6-DEOXY-D-GLUCOSE-3,5 EPIMERASE"/>
    <property type="match status" value="1"/>
</dbReference>
<accession>X1IPS1</accession>
<evidence type="ECO:0000259" key="1">
    <source>
        <dbReference type="Pfam" id="PF14667"/>
    </source>
</evidence>
<dbReference type="Gene3D" id="2.60.120.10">
    <property type="entry name" value="Jelly Rolls"/>
    <property type="match status" value="1"/>
</dbReference>
<reference evidence="2" key="1">
    <citation type="journal article" date="2014" name="Front. Microbiol.">
        <title>High frequency of phylogenetically diverse reductive dehalogenase-homologous genes in deep subseafloor sedimentary metagenomes.</title>
        <authorList>
            <person name="Kawai M."/>
            <person name="Futagami T."/>
            <person name="Toyoda A."/>
            <person name="Takaki Y."/>
            <person name="Nishi S."/>
            <person name="Hori S."/>
            <person name="Arai W."/>
            <person name="Tsubouchi T."/>
            <person name="Morono Y."/>
            <person name="Uchiyama I."/>
            <person name="Ito T."/>
            <person name="Fujiyama A."/>
            <person name="Inagaki F."/>
            <person name="Takami H."/>
        </authorList>
    </citation>
    <scope>NUCLEOTIDE SEQUENCE</scope>
    <source>
        <strain evidence="2">Expedition CK06-06</strain>
    </source>
</reference>
<dbReference type="InterPro" id="IPR000888">
    <property type="entry name" value="RmlC-like"/>
</dbReference>
<comment type="caution">
    <text evidence="2">The sequence shown here is derived from an EMBL/GenBank/DDBJ whole genome shotgun (WGS) entry which is preliminary data.</text>
</comment>
<feature type="domain" description="Capsular polysaccharide assembling protein CapF C-terminal" evidence="1">
    <location>
        <begin position="14"/>
        <end position="133"/>
    </location>
</feature>
<dbReference type="InterPro" id="IPR011051">
    <property type="entry name" value="RmlC_Cupin_sf"/>
</dbReference>
<organism evidence="2">
    <name type="scientific">marine sediment metagenome</name>
    <dbReference type="NCBI Taxonomy" id="412755"/>
    <lineage>
        <taxon>unclassified sequences</taxon>
        <taxon>metagenomes</taxon>
        <taxon>ecological metagenomes</taxon>
    </lineage>
</organism>
<gene>
    <name evidence="2" type="ORF">S03H2_61457</name>
</gene>
<dbReference type="GO" id="GO:0008830">
    <property type="term" value="F:dTDP-4-dehydrorhamnose 3,5-epimerase activity"/>
    <property type="evidence" value="ECO:0007669"/>
    <property type="project" value="InterPro"/>
</dbReference>
<dbReference type="EMBL" id="BARU01039673">
    <property type="protein sequence ID" value="GAH83697.1"/>
    <property type="molecule type" value="Genomic_DNA"/>
</dbReference>
<evidence type="ECO:0000313" key="2">
    <source>
        <dbReference type="EMBL" id="GAH83697.1"/>
    </source>
</evidence>
<name>X1IPS1_9ZZZZ</name>
<dbReference type="SUPFAM" id="SSF51182">
    <property type="entry name" value="RmlC-like cupins"/>
    <property type="match status" value="1"/>
</dbReference>